<reference evidence="3" key="1">
    <citation type="submission" date="2016-10" db="EMBL/GenBank/DDBJ databases">
        <authorList>
            <person name="Varghese N."/>
            <person name="Submissions S."/>
        </authorList>
    </citation>
    <scope>NUCLEOTIDE SEQUENCE [LARGE SCALE GENOMIC DNA]</scope>
    <source>
        <strain evidence="3">DSM 44260</strain>
    </source>
</reference>
<evidence type="ECO:0000313" key="2">
    <source>
        <dbReference type="EMBL" id="SER27139.1"/>
    </source>
</evidence>
<dbReference type="EMBL" id="FOGI01000002">
    <property type="protein sequence ID" value="SER27139.1"/>
    <property type="molecule type" value="Genomic_DNA"/>
</dbReference>
<feature type="region of interest" description="Disordered" evidence="1">
    <location>
        <begin position="17"/>
        <end position="45"/>
    </location>
</feature>
<dbReference type="STRING" id="155974.SAMN04487818_102333"/>
<accession>A0A1H9MUI5</accession>
<dbReference type="AlphaFoldDB" id="A0A1H9MUI5"/>
<organism evidence="2 3">
    <name type="scientific">Actinokineospora terrae</name>
    <dbReference type="NCBI Taxonomy" id="155974"/>
    <lineage>
        <taxon>Bacteria</taxon>
        <taxon>Bacillati</taxon>
        <taxon>Actinomycetota</taxon>
        <taxon>Actinomycetes</taxon>
        <taxon>Pseudonocardiales</taxon>
        <taxon>Pseudonocardiaceae</taxon>
        <taxon>Actinokineospora</taxon>
    </lineage>
</organism>
<evidence type="ECO:0000313" key="3">
    <source>
        <dbReference type="Proteomes" id="UP000199051"/>
    </source>
</evidence>
<evidence type="ECO:0000256" key="1">
    <source>
        <dbReference type="SAM" id="MobiDB-lite"/>
    </source>
</evidence>
<name>A0A1H9MUI5_9PSEU</name>
<sequence length="60" mass="6536">MNVRDLVRLVSAPLSGWARDPGSMEFTEHGPPTGHHLPDNGWTESEHCVDAGCPRAGEVR</sequence>
<dbReference type="Proteomes" id="UP000199051">
    <property type="component" value="Unassembled WGS sequence"/>
</dbReference>
<protein>
    <submittedName>
        <fullName evidence="2">Uncharacterized protein</fullName>
    </submittedName>
</protein>
<proteinExistence type="predicted"/>
<keyword evidence="3" id="KW-1185">Reference proteome</keyword>
<gene>
    <name evidence="2" type="ORF">SAMN04487818_102333</name>
</gene>